<organism evidence="2 3">
    <name type="scientific">Pleurodeles waltl</name>
    <name type="common">Iberian ribbed newt</name>
    <dbReference type="NCBI Taxonomy" id="8319"/>
    <lineage>
        <taxon>Eukaryota</taxon>
        <taxon>Metazoa</taxon>
        <taxon>Chordata</taxon>
        <taxon>Craniata</taxon>
        <taxon>Vertebrata</taxon>
        <taxon>Euteleostomi</taxon>
        <taxon>Amphibia</taxon>
        <taxon>Batrachia</taxon>
        <taxon>Caudata</taxon>
        <taxon>Salamandroidea</taxon>
        <taxon>Salamandridae</taxon>
        <taxon>Pleurodelinae</taxon>
        <taxon>Pleurodeles</taxon>
    </lineage>
</organism>
<dbReference type="AlphaFoldDB" id="A0AAV7SWS1"/>
<evidence type="ECO:0000313" key="3">
    <source>
        <dbReference type="Proteomes" id="UP001066276"/>
    </source>
</evidence>
<accession>A0AAV7SWS1</accession>
<evidence type="ECO:0000313" key="2">
    <source>
        <dbReference type="EMBL" id="KAJ1168554.1"/>
    </source>
</evidence>
<protein>
    <submittedName>
        <fullName evidence="2">Uncharacterized protein</fullName>
    </submittedName>
</protein>
<sequence>MGGTRGQWPRHHVSRGVQCSPAADTADPTSAFIEPTPADSKTDNDCLELQLNSCLKRTHWGRPRSRSVPAAAFVTGLDYELGSIRVRKRTSS</sequence>
<keyword evidence="3" id="KW-1185">Reference proteome</keyword>
<dbReference type="Proteomes" id="UP001066276">
    <property type="component" value="Chromosome 4_1"/>
</dbReference>
<name>A0AAV7SWS1_PLEWA</name>
<feature type="region of interest" description="Disordered" evidence="1">
    <location>
        <begin position="1"/>
        <end position="40"/>
    </location>
</feature>
<gene>
    <name evidence="2" type="ORF">NDU88_000474</name>
</gene>
<evidence type="ECO:0000256" key="1">
    <source>
        <dbReference type="SAM" id="MobiDB-lite"/>
    </source>
</evidence>
<dbReference type="EMBL" id="JANPWB010000007">
    <property type="protein sequence ID" value="KAJ1168554.1"/>
    <property type="molecule type" value="Genomic_DNA"/>
</dbReference>
<proteinExistence type="predicted"/>
<reference evidence="2" key="1">
    <citation type="journal article" date="2022" name="bioRxiv">
        <title>Sequencing and chromosome-scale assembly of the giantPleurodeles waltlgenome.</title>
        <authorList>
            <person name="Brown T."/>
            <person name="Elewa A."/>
            <person name="Iarovenko S."/>
            <person name="Subramanian E."/>
            <person name="Araus A.J."/>
            <person name="Petzold A."/>
            <person name="Susuki M."/>
            <person name="Suzuki K.-i.T."/>
            <person name="Hayashi T."/>
            <person name="Toyoda A."/>
            <person name="Oliveira C."/>
            <person name="Osipova E."/>
            <person name="Leigh N.D."/>
            <person name="Simon A."/>
            <person name="Yun M.H."/>
        </authorList>
    </citation>
    <scope>NUCLEOTIDE SEQUENCE</scope>
    <source>
        <strain evidence="2">20211129_DDA</strain>
        <tissue evidence="2">Liver</tissue>
    </source>
</reference>
<comment type="caution">
    <text evidence="2">The sequence shown here is derived from an EMBL/GenBank/DDBJ whole genome shotgun (WGS) entry which is preliminary data.</text>
</comment>